<dbReference type="GO" id="GO:0046872">
    <property type="term" value="F:metal ion binding"/>
    <property type="evidence" value="ECO:0007669"/>
    <property type="project" value="InterPro"/>
</dbReference>
<organism evidence="2 3">
    <name type="scientific">Dreissena polymorpha</name>
    <name type="common">Zebra mussel</name>
    <name type="synonym">Mytilus polymorpha</name>
    <dbReference type="NCBI Taxonomy" id="45954"/>
    <lineage>
        <taxon>Eukaryota</taxon>
        <taxon>Metazoa</taxon>
        <taxon>Spiralia</taxon>
        <taxon>Lophotrochozoa</taxon>
        <taxon>Mollusca</taxon>
        <taxon>Bivalvia</taxon>
        <taxon>Autobranchia</taxon>
        <taxon>Heteroconchia</taxon>
        <taxon>Euheterodonta</taxon>
        <taxon>Imparidentia</taxon>
        <taxon>Neoheterodontei</taxon>
        <taxon>Myida</taxon>
        <taxon>Dreissenoidea</taxon>
        <taxon>Dreissenidae</taxon>
        <taxon>Dreissena</taxon>
    </lineage>
</organism>
<dbReference type="GO" id="GO:0016567">
    <property type="term" value="P:protein ubiquitination"/>
    <property type="evidence" value="ECO:0007669"/>
    <property type="project" value="InterPro"/>
</dbReference>
<evidence type="ECO:0000259" key="1">
    <source>
        <dbReference type="Pfam" id="PF06701"/>
    </source>
</evidence>
<dbReference type="SUPFAM" id="SSF159034">
    <property type="entry name" value="Mib/herc2 domain-like"/>
    <property type="match status" value="1"/>
</dbReference>
<dbReference type="Proteomes" id="UP000828390">
    <property type="component" value="Unassembled WGS sequence"/>
</dbReference>
<protein>
    <recommendedName>
        <fullName evidence="1">MIB/HERC2 domain-containing protein</fullName>
    </recommendedName>
</protein>
<gene>
    <name evidence="2" type="ORF">DPMN_061552</name>
</gene>
<evidence type="ECO:0000313" key="2">
    <source>
        <dbReference type="EMBL" id="KAH3718746.1"/>
    </source>
</evidence>
<reference evidence="2" key="1">
    <citation type="journal article" date="2019" name="bioRxiv">
        <title>The Genome of the Zebra Mussel, Dreissena polymorpha: A Resource for Invasive Species Research.</title>
        <authorList>
            <person name="McCartney M.A."/>
            <person name="Auch B."/>
            <person name="Kono T."/>
            <person name="Mallez S."/>
            <person name="Zhang Y."/>
            <person name="Obille A."/>
            <person name="Becker A."/>
            <person name="Abrahante J.E."/>
            <person name="Garbe J."/>
            <person name="Badalamenti J.P."/>
            <person name="Herman A."/>
            <person name="Mangelson H."/>
            <person name="Liachko I."/>
            <person name="Sullivan S."/>
            <person name="Sone E.D."/>
            <person name="Koren S."/>
            <person name="Silverstein K.A.T."/>
            <person name="Beckman K.B."/>
            <person name="Gohl D.M."/>
        </authorList>
    </citation>
    <scope>NUCLEOTIDE SEQUENCE</scope>
    <source>
        <strain evidence="2">Duluth1</strain>
        <tissue evidence="2">Whole animal</tissue>
    </source>
</reference>
<dbReference type="InterPro" id="IPR037252">
    <property type="entry name" value="Mib_Herc2_sf"/>
</dbReference>
<dbReference type="InterPro" id="IPR010606">
    <property type="entry name" value="Mib_Herc2"/>
</dbReference>
<feature type="domain" description="MIB/HERC2" evidence="1">
    <location>
        <begin position="9"/>
        <end position="52"/>
    </location>
</feature>
<keyword evidence="3" id="KW-1185">Reference proteome</keyword>
<reference evidence="2" key="2">
    <citation type="submission" date="2020-11" db="EMBL/GenBank/DDBJ databases">
        <authorList>
            <person name="McCartney M.A."/>
            <person name="Auch B."/>
            <person name="Kono T."/>
            <person name="Mallez S."/>
            <person name="Becker A."/>
            <person name="Gohl D.M."/>
            <person name="Silverstein K.A.T."/>
            <person name="Koren S."/>
            <person name="Bechman K.B."/>
            <person name="Herman A."/>
            <person name="Abrahante J.E."/>
            <person name="Garbe J."/>
        </authorList>
    </citation>
    <scope>NUCLEOTIDE SEQUENCE</scope>
    <source>
        <strain evidence="2">Duluth1</strain>
        <tissue evidence="2">Whole animal</tissue>
    </source>
</reference>
<dbReference type="AlphaFoldDB" id="A0A9D4HJA2"/>
<comment type="caution">
    <text evidence="2">The sequence shown here is derived from an EMBL/GenBank/DDBJ whole genome shotgun (WGS) entry which is preliminary data.</text>
</comment>
<proteinExistence type="predicted"/>
<dbReference type="EMBL" id="JAIWYP010000013">
    <property type="protein sequence ID" value="KAH3718746.1"/>
    <property type="molecule type" value="Genomic_DNA"/>
</dbReference>
<dbReference type="Gene3D" id="2.30.30.40">
    <property type="entry name" value="SH3 Domains"/>
    <property type="match status" value="1"/>
</dbReference>
<accession>A0A9D4HJA2</accession>
<dbReference type="Pfam" id="PF06701">
    <property type="entry name" value="MIB_HERC2"/>
    <property type="match status" value="1"/>
</dbReference>
<name>A0A9D4HJA2_DREPO</name>
<evidence type="ECO:0000313" key="3">
    <source>
        <dbReference type="Proteomes" id="UP000828390"/>
    </source>
</evidence>
<dbReference type="GO" id="GO:0004842">
    <property type="term" value="F:ubiquitin-protein transferase activity"/>
    <property type="evidence" value="ECO:0007669"/>
    <property type="project" value="InterPro"/>
</dbReference>
<sequence length="56" mass="6344">MRLLYFIPQDGGGPGTVLSVYSNSWARVKWDKDAFQNYYRVGAEGKYDLLILADGQ</sequence>